<reference evidence="1" key="1">
    <citation type="submission" date="2023-02" db="EMBL/GenBank/DDBJ databases">
        <title>Actinomadura rubrobrunea NBRC 14622.</title>
        <authorList>
            <person name="Ichikawa N."/>
            <person name="Sato H."/>
            <person name="Tonouchi N."/>
        </authorList>
    </citation>
    <scope>NUCLEOTIDE SEQUENCE</scope>
    <source>
        <strain evidence="1">NBRC 14622</strain>
    </source>
</reference>
<protein>
    <recommendedName>
        <fullName evidence="3">DinB family protein</fullName>
    </recommendedName>
</protein>
<dbReference type="Pfam" id="PF04978">
    <property type="entry name" value="MST"/>
    <property type="match status" value="1"/>
</dbReference>
<keyword evidence="2" id="KW-1185">Reference proteome</keyword>
<comment type="caution">
    <text evidence="1">The sequence shown here is derived from an EMBL/GenBank/DDBJ whole genome shotgun (WGS) entry which is preliminary data.</text>
</comment>
<organism evidence="1 2">
    <name type="scientific">Actinomadura rubrobrunea</name>
    <dbReference type="NCBI Taxonomy" id="115335"/>
    <lineage>
        <taxon>Bacteria</taxon>
        <taxon>Bacillati</taxon>
        <taxon>Actinomycetota</taxon>
        <taxon>Actinomycetes</taxon>
        <taxon>Streptosporangiales</taxon>
        <taxon>Thermomonosporaceae</taxon>
        <taxon>Actinomadura</taxon>
    </lineage>
</organism>
<dbReference type="RefSeq" id="WP_067909800.1">
    <property type="nucleotide sequence ID" value="NZ_BSRZ01000017.1"/>
</dbReference>
<dbReference type="Proteomes" id="UP001165124">
    <property type="component" value="Unassembled WGS sequence"/>
</dbReference>
<dbReference type="InterPro" id="IPR007061">
    <property type="entry name" value="MST-like"/>
</dbReference>
<sequence length="179" mass="20217">MVTFVDPPPEPDPTLTDPRVLLEGYLDYYRDAVLRKLDGLSDEQLRTAFLPSGWTPLELLKHLAFVETRWLRWGFAAEPVPEPWGDRSPAAPGPEGRWHVADDESVDDVRALFLDACERSRRIVAEARLDDVARTGGRFDGSQPPPSLIWILFHLLQEYARHVGHLDVVRELADGVVGK</sequence>
<dbReference type="SUPFAM" id="SSF109854">
    <property type="entry name" value="DinB/YfiT-like putative metalloenzymes"/>
    <property type="match status" value="1"/>
</dbReference>
<dbReference type="EMBL" id="BSRZ01000017">
    <property type="protein sequence ID" value="GLW66752.1"/>
    <property type="molecule type" value="Genomic_DNA"/>
</dbReference>
<gene>
    <name evidence="1" type="ORF">Arub01_49960</name>
</gene>
<proteinExistence type="predicted"/>
<dbReference type="InterPro" id="IPR034660">
    <property type="entry name" value="DinB/YfiT-like"/>
</dbReference>
<evidence type="ECO:0000313" key="1">
    <source>
        <dbReference type="EMBL" id="GLW66752.1"/>
    </source>
</evidence>
<dbReference type="AlphaFoldDB" id="A0A9W6UYZ2"/>
<dbReference type="Gene3D" id="1.20.120.450">
    <property type="entry name" value="dinb family like domain"/>
    <property type="match status" value="1"/>
</dbReference>
<evidence type="ECO:0008006" key="3">
    <source>
        <dbReference type="Google" id="ProtNLM"/>
    </source>
</evidence>
<evidence type="ECO:0000313" key="2">
    <source>
        <dbReference type="Proteomes" id="UP001165124"/>
    </source>
</evidence>
<name>A0A9W6UYZ2_9ACTN</name>
<accession>A0A9W6UYZ2</accession>